<dbReference type="AlphaFoldDB" id="A0A4R7I2C1"/>
<keyword evidence="3" id="KW-1185">Reference proteome</keyword>
<dbReference type="InterPro" id="IPR029044">
    <property type="entry name" value="Nucleotide-diphossugar_trans"/>
</dbReference>
<gene>
    <name evidence="2" type="ORF">BDK89_2892</name>
</gene>
<dbReference type="EMBL" id="SOAU01000001">
    <property type="protein sequence ID" value="TDT17284.1"/>
    <property type="molecule type" value="Genomic_DNA"/>
</dbReference>
<dbReference type="InterPro" id="IPR001173">
    <property type="entry name" value="Glyco_trans_2-like"/>
</dbReference>
<sequence>MTAVSLTASPAPRATFAWTDTPELSVVIVTYGTGHVLERTVTDLASALEGDDLDAEVIVVDNPHPIRGTWAGDRIALATDGVRLVRASENLGFGGGNDRGVSIARAPLVCLLNPDVFLRPGDLRRLVDAARRHDGDIVAPAMLWPDGTVQEFGFRLLADGSTRAVEQPTDDGYDYCSAACWLLPKALFDELDGFDEAYHPAYYEDVDFVLRARQRGRTIHLVHDVQVVHAAHSELSSGWTEAVPDVSRQRSVFVERWADLLAGRPTE</sequence>
<dbReference type="RefSeq" id="WP_133869581.1">
    <property type="nucleotide sequence ID" value="NZ_SOAU01000001.1"/>
</dbReference>
<evidence type="ECO:0000259" key="1">
    <source>
        <dbReference type="Pfam" id="PF00535"/>
    </source>
</evidence>
<name>A0A4R7I2C1_9ACTN</name>
<dbReference type="PANTHER" id="PTHR43179">
    <property type="entry name" value="RHAMNOSYLTRANSFERASE WBBL"/>
    <property type="match status" value="1"/>
</dbReference>
<comment type="caution">
    <text evidence="2">The sequence shown here is derived from an EMBL/GenBank/DDBJ whole genome shotgun (WGS) entry which is preliminary data.</text>
</comment>
<keyword evidence="2" id="KW-0808">Transferase</keyword>
<dbReference type="GO" id="GO:0016740">
    <property type="term" value="F:transferase activity"/>
    <property type="evidence" value="ECO:0007669"/>
    <property type="project" value="UniProtKB-KW"/>
</dbReference>
<dbReference type="Gene3D" id="3.90.550.10">
    <property type="entry name" value="Spore Coat Polysaccharide Biosynthesis Protein SpsA, Chain A"/>
    <property type="match status" value="1"/>
</dbReference>
<evidence type="ECO:0000313" key="3">
    <source>
        <dbReference type="Proteomes" id="UP000294558"/>
    </source>
</evidence>
<dbReference type="Pfam" id="PF00535">
    <property type="entry name" value="Glycos_transf_2"/>
    <property type="match status" value="1"/>
</dbReference>
<protein>
    <submittedName>
        <fullName evidence="2">GT2 family glycosyltransferase</fullName>
    </submittedName>
</protein>
<dbReference type="OrthoDB" id="7615426at2"/>
<reference evidence="2 3" key="1">
    <citation type="submission" date="2019-03" db="EMBL/GenBank/DDBJ databases">
        <title>Sequencing the genomes of 1000 actinobacteria strains.</title>
        <authorList>
            <person name="Klenk H.-P."/>
        </authorList>
    </citation>
    <scope>NUCLEOTIDE SEQUENCE [LARGE SCALE GENOMIC DNA]</scope>
    <source>
        <strain evidence="2 3">DSM 18936</strain>
    </source>
</reference>
<proteinExistence type="predicted"/>
<evidence type="ECO:0000313" key="2">
    <source>
        <dbReference type="EMBL" id="TDT17284.1"/>
    </source>
</evidence>
<dbReference type="Proteomes" id="UP000294558">
    <property type="component" value="Unassembled WGS sequence"/>
</dbReference>
<feature type="domain" description="Glycosyltransferase 2-like" evidence="1">
    <location>
        <begin position="25"/>
        <end position="190"/>
    </location>
</feature>
<dbReference type="SUPFAM" id="SSF53448">
    <property type="entry name" value="Nucleotide-diphospho-sugar transferases"/>
    <property type="match status" value="1"/>
</dbReference>
<dbReference type="PANTHER" id="PTHR43179:SF7">
    <property type="entry name" value="RHAMNOSYLTRANSFERASE WBBL"/>
    <property type="match status" value="1"/>
</dbReference>
<organism evidence="2 3">
    <name type="scientific">Ilumatobacter fluminis</name>
    <dbReference type="NCBI Taxonomy" id="467091"/>
    <lineage>
        <taxon>Bacteria</taxon>
        <taxon>Bacillati</taxon>
        <taxon>Actinomycetota</taxon>
        <taxon>Acidimicrobiia</taxon>
        <taxon>Acidimicrobiales</taxon>
        <taxon>Ilumatobacteraceae</taxon>
        <taxon>Ilumatobacter</taxon>
    </lineage>
</organism>
<accession>A0A4R7I2C1</accession>